<name>A0A367LQ29_9HYPO</name>
<dbReference type="AlphaFoldDB" id="A0A367LQ29"/>
<evidence type="ECO:0000313" key="4">
    <source>
        <dbReference type="EMBL" id="RCI16528.1"/>
    </source>
</evidence>
<dbReference type="GO" id="GO:0030490">
    <property type="term" value="P:maturation of SSU-rRNA"/>
    <property type="evidence" value="ECO:0007669"/>
    <property type="project" value="TreeGrafter"/>
</dbReference>
<comment type="caution">
    <text evidence="4">The sequence shown here is derived from an EMBL/GenBank/DDBJ whole genome shotgun (WGS) entry which is preliminary data.</text>
</comment>
<keyword evidence="1" id="KW-0175">Coiled coil</keyword>
<gene>
    <name evidence="4" type="ORF">L249_2643</name>
</gene>
<accession>A0A367LQ29</accession>
<feature type="compositionally biased region" description="Low complexity" evidence="2">
    <location>
        <begin position="248"/>
        <end position="261"/>
    </location>
</feature>
<dbReference type="STRING" id="1330021.A0A367LQ29"/>
<evidence type="ECO:0000256" key="2">
    <source>
        <dbReference type="SAM" id="MobiDB-lite"/>
    </source>
</evidence>
<dbReference type="InterPro" id="IPR015158">
    <property type="entry name" value="Bud22_dom"/>
</dbReference>
<feature type="compositionally biased region" description="Basic and acidic residues" evidence="2">
    <location>
        <begin position="378"/>
        <end position="394"/>
    </location>
</feature>
<evidence type="ECO:0000313" key="5">
    <source>
        <dbReference type="Proteomes" id="UP000253664"/>
    </source>
</evidence>
<organism evidence="4 5">
    <name type="scientific">Ophiocordyceps polyrhachis-furcata BCC 54312</name>
    <dbReference type="NCBI Taxonomy" id="1330021"/>
    <lineage>
        <taxon>Eukaryota</taxon>
        <taxon>Fungi</taxon>
        <taxon>Dikarya</taxon>
        <taxon>Ascomycota</taxon>
        <taxon>Pezizomycotina</taxon>
        <taxon>Sordariomycetes</taxon>
        <taxon>Hypocreomycetidae</taxon>
        <taxon>Hypocreales</taxon>
        <taxon>Ophiocordycipitaceae</taxon>
        <taxon>Ophiocordyceps</taxon>
    </lineage>
</organism>
<evidence type="ECO:0000259" key="3">
    <source>
        <dbReference type="Pfam" id="PF09073"/>
    </source>
</evidence>
<feature type="compositionally biased region" description="Basic and acidic residues" evidence="2">
    <location>
        <begin position="329"/>
        <end position="352"/>
    </location>
</feature>
<sequence length="422" mass="46056">MPKRKRSVESSVQAAFAKHEVEIFRALKAAKGFERQRLSKRLHEDRVLADKKRRLEREITVLKSLDLHQTARVHLTSSLLRVKSVAASSDFPEALRAGVSKSQIPQEERVALHNVTSGLYNRDNVKQATDRAVADVCGLLDVTATDKVKRSRKNEVADARPDSGLETWEEKSELDGFESDVDEPGPAVGGMDSDDEAVEGTELAKYDDALGSSDEDDPVRDPRLQGFGNNISLSASPSDADMELDANSAPSRSPLSPPAKSKTSKGKPSAAIKLLPTSLPSLMGGYISGSESASDVDEAKPKPRRGQRARQAIWEKKYGSSAKHLNKPSGKDERDAGWDMRRGAVAENDRNRKTPWKGGAVRGSLVKNGGNRTVAARTDARERPHHKPAADDGPLHPSWAAKKKARDTQRSTAFSGQKMVFD</sequence>
<keyword evidence="5" id="KW-1185">Reference proteome</keyword>
<evidence type="ECO:0000256" key="1">
    <source>
        <dbReference type="ARBA" id="ARBA00023054"/>
    </source>
</evidence>
<dbReference type="GO" id="GO:0005634">
    <property type="term" value="C:nucleus"/>
    <property type="evidence" value="ECO:0007669"/>
    <property type="project" value="TreeGrafter"/>
</dbReference>
<dbReference type="GO" id="GO:0030686">
    <property type="term" value="C:90S preribosome"/>
    <property type="evidence" value="ECO:0007669"/>
    <property type="project" value="TreeGrafter"/>
</dbReference>
<dbReference type="PANTHER" id="PTHR23325">
    <property type="entry name" value="SERUM RESPONSE FACTOR-BINDING"/>
    <property type="match status" value="1"/>
</dbReference>
<dbReference type="OrthoDB" id="3364872at2759"/>
<dbReference type="Pfam" id="PF09073">
    <property type="entry name" value="BUD22"/>
    <property type="match status" value="1"/>
</dbReference>
<dbReference type="EMBL" id="LKCN02000001">
    <property type="protein sequence ID" value="RCI16528.1"/>
    <property type="molecule type" value="Genomic_DNA"/>
</dbReference>
<feature type="compositionally biased region" description="Basic and acidic residues" evidence="2">
    <location>
        <begin position="149"/>
        <end position="174"/>
    </location>
</feature>
<feature type="compositionally biased region" description="Polar residues" evidence="2">
    <location>
        <begin position="227"/>
        <end position="237"/>
    </location>
</feature>
<dbReference type="Proteomes" id="UP000253664">
    <property type="component" value="Unassembled WGS sequence"/>
</dbReference>
<dbReference type="InterPro" id="IPR037393">
    <property type="entry name" value="Bud22/SRFB1"/>
</dbReference>
<proteinExistence type="predicted"/>
<reference evidence="4 5" key="1">
    <citation type="journal article" date="2015" name="BMC Genomics">
        <title>Insights from the genome of Ophiocordyceps polyrhachis-furcata to pathogenicity and host specificity in insect fungi.</title>
        <authorList>
            <person name="Wichadakul D."/>
            <person name="Kobmoo N."/>
            <person name="Ingsriswang S."/>
            <person name="Tangphatsornruang S."/>
            <person name="Chantasingh D."/>
            <person name="Luangsa-ard J.J."/>
            <person name="Eurwilaichitr L."/>
        </authorList>
    </citation>
    <scope>NUCLEOTIDE SEQUENCE [LARGE SCALE GENOMIC DNA]</scope>
    <source>
        <strain evidence="4 5">BCC 54312</strain>
    </source>
</reference>
<feature type="domain" description="Bud22" evidence="3">
    <location>
        <begin position="18"/>
        <end position="422"/>
    </location>
</feature>
<protein>
    <recommendedName>
        <fullName evidence="3">Bud22 domain-containing protein</fullName>
    </recommendedName>
</protein>
<dbReference type="PANTHER" id="PTHR23325:SF1">
    <property type="entry name" value="SERUM RESPONSE FACTOR-BINDING PROTEIN 1"/>
    <property type="match status" value="1"/>
</dbReference>
<feature type="region of interest" description="Disordered" evidence="2">
    <location>
        <begin position="149"/>
        <end position="422"/>
    </location>
</feature>